<evidence type="ECO:0000256" key="2">
    <source>
        <dbReference type="ARBA" id="ARBA00022692"/>
    </source>
</evidence>
<evidence type="ECO:0000256" key="1">
    <source>
        <dbReference type="ARBA" id="ARBA00004141"/>
    </source>
</evidence>
<organism evidence="6">
    <name type="scientific">Schistosoma japonicum</name>
    <name type="common">Blood fluke</name>
    <dbReference type="NCBI Taxonomy" id="6182"/>
    <lineage>
        <taxon>Eukaryota</taxon>
        <taxon>Metazoa</taxon>
        <taxon>Spiralia</taxon>
        <taxon>Lophotrochozoa</taxon>
        <taxon>Platyhelminthes</taxon>
        <taxon>Trematoda</taxon>
        <taxon>Digenea</taxon>
        <taxon>Strigeidida</taxon>
        <taxon>Schistosomatoidea</taxon>
        <taxon>Schistosomatidae</taxon>
        <taxon>Schistosoma</taxon>
    </lineage>
</organism>
<sequence>MSCCGSAVLTIINIVFITFGFLLIIGGIIAVRFQRETIDKIINLINTMLKHLGNESQQEAINNYIRNIFKFGSPIGTAIVIIGIGCVIISLFGICGVCMNNKKLLGIYAFFVGILAVAMLLTLALYYYQRKVLIETGLDLFRNSLKNYKSMASLTPDNVLAVFVSISLNCCGENGGDDFKNAIDFTGNDALNDQTYTNIKYPLVCCKFNPQINFVDPECPRGFTITNSNINRGCKVELEEAFSQYSYIVVIALTSGSVLQMVILSFAVFKIRSIRDKPTSVED</sequence>
<feature type="transmembrane region" description="Helical" evidence="5">
    <location>
        <begin position="245"/>
        <end position="269"/>
    </location>
</feature>
<dbReference type="InterPro" id="IPR018499">
    <property type="entry name" value="Tetraspanin/Peripherin"/>
</dbReference>
<evidence type="ECO:0008006" key="7">
    <source>
        <dbReference type="Google" id="ProtNLM"/>
    </source>
</evidence>
<evidence type="ECO:0000313" key="6">
    <source>
        <dbReference type="EMBL" id="CAX73157.1"/>
    </source>
</evidence>
<evidence type="ECO:0000256" key="5">
    <source>
        <dbReference type="SAM" id="Phobius"/>
    </source>
</evidence>
<keyword evidence="4 5" id="KW-0472">Membrane</keyword>
<feature type="transmembrane region" description="Helical" evidence="5">
    <location>
        <begin position="105"/>
        <end position="128"/>
    </location>
</feature>
<dbReference type="AlphaFoldDB" id="C1LEM9"/>
<protein>
    <recommendedName>
        <fullName evidence="7">Tetraspanin</fullName>
    </recommendedName>
</protein>
<comment type="subcellular location">
    <subcellularLocation>
        <location evidence="1">Membrane</location>
        <topology evidence="1">Multi-pass membrane protein</topology>
    </subcellularLocation>
</comment>
<keyword evidence="3 5" id="KW-1133">Transmembrane helix</keyword>
<keyword evidence="2 5" id="KW-0812">Transmembrane</keyword>
<feature type="transmembrane region" description="Helical" evidence="5">
    <location>
        <begin position="75"/>
        <end position="98"/>
    </location>
</feature>
<dbReference type="EMBL" id="FN317426">
    <property type="protein sequence ID" value="CAX73157.1"/>
    <property type="molecule type" value="mRNA"/>
</dbReference>
<reference evidence="6" key="1">
    <citation type="journal article" date="2009" name="Nature">
        <title>The Schistosoma japonicum genome reveals features of host-parasite interplay.</title>
        <authorList>
            <person name="Liu F."/>
            <person name="Zhou Y."/>
            <person name="Wang Z.Q."/>
            <person name="Lu G."/>
            <person name="Zheng H."/>
            <person name="Brindley P.J."/>
            <person name="McManus D.P."/>
            <person name="Blair D."/>
            <person name="Zhang Q.H."/>
            <person name="Zhong Y."/>
            <person name="Wang S."/>
            <person name="Han Z.G."/>
            <person name="Chen Z."/>
        </authorList>
    </citation>
    <scope>NUCLEOTIDE SEQUENCE</scope>
    <source>
        <strain evidence="6">Anhui</strain>
    </source>
</reference>
<evidence type="ECO:0000256" key="3">
    <source>
        <dbReference type="ARBA" id="ARBA00022989"/>
    </source>
</evidence>
<evidence type="ECO:0000256" key="4">
    <source>
        <dbReference type="ARBA" id="ARBA00023136"/>
    </source>
</evidence>
<feature type="transmembrane region" description="Helical" evidence="5">
    <location>
        <begin position="7"/>
        <end position="31"/>
    </location>
</feature>
<proteinExistence type="evidence at transcript level"/>
<dbReference type="GO" id="GO:0005886">
    <property type="term" value="C:plasma membrane"/>
    <property type="evidence" value="ECO:0007669"/>
    <property type="project" value="TreeGrafter"/>
</dbReference>
<dbReference type="Pfam" id="PF00335">
    <property type="entry name" value="Tetraspanin"/>
    <property type="match status" value="1"/>
</dbReference>
<name>C1LEM9_SCHJA</name>
<reference evidence="6" key="2">
    <citation type="submission" date="2009-03" db="EMBL/GenBank/DDBJ databases">
        <authorList>
            <person name="Gang L."/>
        </authorList>
    </citation>
    <scope>NUCLEOTIDE SEQUENCE</scope>
    <source>
        <strain evidence="6">Anhui</strain>
    </source>
</reference>
<dbReference type="PANTHER" id="PTHR19282:SF544">
    <property type="entry name" value="TETRASPANIN"/>
    <property type="match status" value="1"/>
</dbReference>
<accession>C1LEM9</accession>
<dbReference type="PANTHER" id="PTHR19282">
    <property type="entry name" value="TETRASPANIN"/>
    <property type="match status" value="1"/>
</dbReference>